<feature type="domain" description="Abortive phage infection protein C-terminal" evidence="1">
    <location>
        <begin position="205"/>
        <end position="371"/>
    </location>
</feature>
<organism evidence="2 3">
    <name type="scientific">Chromobacterium sphagni</name>
    <dbReference type="NCBI Taxonomy" id="1903179"/>
    <lineage>
        <taxon>Bacteria</taxon>
        <taxon>Pseudomonadati</taxon>
        <taxon>Pseudomonadota</taxon>
        <taxon>Betaproteobacteria</taxon>
        <taxon>Neisseriales</taxon>
        <taxon>Chromobacteriaceae</taxon>
        <taxon>Chromobacterium</taxon>
    </lineage>
</organism>
<dbReference type="Proteomes" id="UP000180280">
    <property type="component" value="Unassembled WGS sequence"/>
</dbReference>
<accession>A0ABX3CHV9</accession>
<evidence type="ECO:0000313" key="3">
    <source>
        <dbReference type="Proteomes" id="UP000180280"/>
    </source>
</evidence>
<protein>
    <recommendedName>
        <fullName evidence="1">Abortive phage infection protein C-terminal domain-containing protein</fullName>
    </recommendedName>
</protein>
<keyword evidence="3" id="KW-1185">Reference proteome</keyword>
<dbReference type="Pfam" id="PF10592">
    <property type="entry name" value="AIPR"/>
    <property type="match status" value="1"/>
</dbReference>
<evidence type="ECO:0000313" key="2">
    <source>
        <dbReference type="EMBL" id="OHX21926.1"/>
    </source>
</evidence>
<gene>
    <name evidence="2" type="ORF">BI344_05345</name>
</gene>
<proteinExistence type="predicted"/>
<reference evidence="2 3" key="1">
    <citation type="submission" date="2016-09" db="EMBL/GenBank/DDBJ databases">
        <title>Chromobacterium muskegensis sp. nov., an insecticidal bacterium isolated from Sphagnum bogs.</title>
        <authorList>
            <person name="Sparks M.E."/>
            <person name="Blackburn M.B."/>
            <person name="Gundersen-Rindal D.E."/>
            <person name="Mitchell A."/>
            <person name="Farrar R."/>
            <person name="Kuhar D."/>
        </authorList>
    </citation>
    <scope>NUCLEOTIDE SEQUENCE [LARGE SCALE GENOMIC DNA]</scope>
    <source>
        <strain evidence="2 3">14B-1</strain>
    </source>
</reference>
<comment type="caution">
    <text evidence="2">The sequence shown here is derived from an EMBL/GenBank/DDBJ whole genome shotgun (WGS) entry which is preliminary data.</text>
</comment>
<dbReference type="EMBL" id="MKCT01000001">
    <property type="protein sequence ID" value="OHX21926.1"/>
    <property type="molecule type" value="Genomic_DNA"/>
</dbReference>
<sequence length="547" mass="62989">MFGISDFSIRERTITDASGDGGIDGYHIDTDAKTIYFIQSKFRINENNFESKEIELEELLMMDISRIMEGETIDDAGQEYNGKIKQLQREISSLPDVGRFSYRIAILANLKNITPSRLMKLTGGYAAEVFNFEKTYEQLVFPVITGTYYTALDIVIPIDLSNKNAGSKISYNVSTKYGECEITALFVPTIEVARLMDKYRNSILKYNPRSYLEFEGHTVNESIRDTILQSDTNEFSLFNNGITMLSDETNINEKIGQKNKAQLWIKNPQIINGGQTSFTLSRILSENPEKAEDIFRNKEVLLKVITVFDNESHTSKLELIDEISNATNKQTPVINADRFANEQFHIKVQQLVFERYGLLYERKRGEFSTGINDGYVDPKKIIERNLFWRIYYAANGKIDKGSERRLFKKNQFSDIDLNMLENFDRANTGLELFSVVRGKTGAQQPRDQNIYAKIFLYVELFFDLNCKSSAEYNLASLEQRWSEFGQRQIEKFGPRRKAYIDNRTGEAKIRTLDGKFEYIPSFRVDLSKFIDEIKRATHAPSVIIDTP</sequence>
<dbReference type="InterPro" id="IPR018891">
    <property type="entry name" value="AIPR_C"/>
</dbReference>
<name>A0ABX3CHV9_9NEIS</name>
<evidence type="ECO:0000259" key="1">
    <source>
        <dbReference type="Pfam" id="PF10592"/>
    </source>
</evidence>